<feature type="transmembrane region" description="Helical" evidence="7">
    <location>
        <begin position="727"/>
        <end position="755"/>
    </location>
</feature>
<evidence type="ECO:0000313" key="9">
    <source>
        <dbReference type="EMBL" id="MDM7854057.1"/>
    </source>
</evidence>
<evidence type="ECO:0000256" key="6">
    <source>
        <dbReference type="SAM" id="MobiDB-lite"/>
    </source>
</evidence>
<keyword evidence="4 7" id="KW-1133">Transmembrane helix</keyword>
<keyword evidence="5 7" id="KW-0472">Membrane</keyword>
<keyword evidence="3 7" id="KW-0812">Transmembrane</keyword>
<keyword evidence="2" id="KW-1003">Cell membrane</keyword>
<evidence type="ECO:0000313" key="10">
    <source>
        <dbReference type="Proteomes" id="UP001529338"/>
    </source>
</evidence>
<proteinExistence type="predicted"/>
<reference evidence="9 10" key="1">
    <citation type="submission" date="2023-06" db="EMBL/GenBank/DDBJ databases">
        <title>Cellulomonas sp. MW4 Whole genome sequence.</title>
        <authorList>
            <person name="Park S."/>
        </authorList>
    </citation>
    <scope>NUCLEOTIDE SEQUENCE [LARGE SCALE GENOMIC DNA]</scope>
    <source>
        <strain evidence="9 10">MW4</strain>
    </source>
</reference>
<feature type="transmembrane region" description="Helical" evidence="7">
    <location>
        <begin position="776"/>
        <end position="803"/>
    </location>
</feature>
<feature type="transmembrane region" description="Helical" evidence="7">
    <location>
        <begin position="450"/>
        <end position="475"/>
    </location>
</feature>
<feature type="transmembrane region" description="Helical" evidence="7">
    <location>
        <begin position="421"/>
        <end position="444"/>
    </location>
</feature>
<dbReference type="RefSeq" id="WP_289453637.1">
    <property type="nucleotide sequence ID" value="NZ_JAUCGQ010000001.1"/>
</dbReference>
<evidence type="ECO:0000256" key="1">
    <source>
        <dbReference type="ARBA" id="ARBA00004651"/>
    </source>
</evidence>
<name>A0ABT7SER2_9CELL</name>
<dbReference type="EMBL" id="JAUCGQ010000001">
    <property type="protein sequence ID" value="MDM7854057.1"/>
    <property type="molecule type" value="Genomic_DNA"/>
</dbReference>
<feature type="domain" description="ABC3 transporter permease C-terminal" evidence="8">
    <location>
        <begin position="734"/>
        <end position="851"/>
    </location>
</feature>
<keyword evidence="10" id="KW-1185">Reference proteome</keyword>
<accession>A0ABT7SER2</accession>
<organism evidence="9 10">
    <name type="scientific">Cellulomonas alba</name>
    <dbReference type="NCBI Taxonomy" id="3053467"/>
    <lineage>
        <taxon>Bacteria</taxon>
        <taxon>Bacillati</taxon>
        <taxon>Actinomycetota</taxon>
        <taxon>Actinomycetes</taxon>
        <taxon>Micrococcales</taxon>
        <taxon>Cellulomonadaceae</taxon>
        <taxon>Cellulomonas</taxon>
    </lineage>
</organism>
<evidence type="ECO:0000259" key="8">
    <source>
        <dbReference type="Pfam" id="PF02687"/>
    </source>
</evidence>
<evidence type="ECO:0000256" key="2">
    <source>
        <dbReference type="ARBA" id="ARBA00022475"/>
    </source>
</evidence>
<dbReference type="Pfam" id="PF02687">
    <property type="entry name" value="FtsX"/>
    <property type="match status" value="2"/>
</dbReference>
<feature type="transmembrane region" description="Helical" evidence="7">
    <location>
        <begin position="366"/>
        <end position="390"/>
    </location>
</feature>
<feature type="transmembrane region" description="Helical" evidence="7">
    <location>
        <begin position="323"/>
        <end position="346"/>
    </location>
</feature>
<dbReference type="PANTHER" id="PTHR30287">
    <property type="entry name" value="MEMBRANE COMPONENT OF PREDICTED ABC SUPERFAMILY METABOLITE UPTAKE TRANSPORTER"/>
    <property type="match status" value="1"/>
</dbReference>
<feature type="domain" description="ABC3 transporter permease C-terminal" evidence="8">
    <location>
        <begin position="279"/>
        <end position="400"/>
    </location>
</feature>
<feature type="transmembrane region" description="Helical" evidence="7">
    <location>
        <begin position="271"/>
        <end position="295"/>
    </location>
</feature>
<feature type="region of interest" description="Disordered" evidence="6">
    <location>
        <begin position="147"/>
        <end position="178"/>
    </location>
</feature>
<evidence type="ECO:0000256" key="7">
    <source>
        <dbReference type="SAM" id="Phobius"/>
    </source>
</evidence>
<comment type="caution">
    <text evidence="9">The sequence shown here is derived from an EMBL/GenBank/DDBJ whole genome shotgun (WGS) entry which is preliminary data.</text>
</comment>
<feature type="transmembrane region" description="Helical" evidence="7">
    <location>
        <begin position="512"/>
        <end position="531"/>
    </location>
</feature>
<dbReference type="InterPro" id="IPR038766">
    <property type="entry name" value="Membrane_comp_ABC_pdt"/>
</dbReference>
<comment type="subcellular location">
    <subcellularLocation>
        <location evidence="1">Cell membrane</location>
        <topology evidence="1">Multi-pass membrane protein</topology>
    </subcellularLocation>
</comment>
<feature type="transmembrane region" description="Helical" evidence="7">
    <location>
        <begin position="823"/>
        <end position="841"/>
    </location>
</feature>
<gene>
    <name evidence="9" type="ORF">QRT04_03860</name>
</gene>
<sequence>MLRLTLAQMRRSLTRLTAAAIAITIGTAFLAATLLAGGVMTRTGYDAVTASYGHADLVVKGDLDAGALARLRGTAEIKAIDPLAVVGVGMTAGQETRWVNVLATPSDAALGSLEVTQGRAPQAAGELALPTRVANALRVGVGDTVKVEVPPAPDATDGSGAKPAPSGGTGADPDAAHQASARVVGIVSDPAGAWSQIGGAALATPGDAVRWGGVSSLTQQTRTYLVMRAHGASDDDIRAAVHAATSADTRVLTRDAAATESIENNTGDGHVLVAIVLGFAAIALLVAALVIANTFQVLVAQRTRTLALLRCVGAGRTQLRTSVLLEAGLLGAGASAVGIVTGVALAQGALVGLRHAQLDVPLPTTVHVTPAVVLVPLLVGTVVTLLASLVPAQAATRVSPIAALRPAEAPVAPLRSGGTRLWLAAVLAIGGALGLLGAVAMGHALAGSTLLALALGVVSGAASFVGVLLGAVYWVPRCVALVGLAVQRSGVAARLAVANTARNPRRTAATSTALLIGVTLVAMMATGAASARASTDKQLDEQYPVDVAASSDTPLPADAAQVVGALGGVRDVVAMRGANVGIGGNTVRVYAPADAGADVGDVVRDASIARQLADGSIVLPRQAGGTEGDQPVVLLDPDTGEPAAGAPARTLAVHPSGLGGFDGLTTRATLAQVAPDAATTALWIRLAAGADPSDVQDALESALPSVTLDVRSGAADRIRYANVIDTLLAIVVGLLAVAVLIALVGVANTLSLSVLERRRESATLRAIGLTRGRLRWTLGIEGMLIAGVGAVLGVALGLVYGWAGAAVVLGNTGDLTLAVPWQRLGSAVLVAVVAGLLASVLPARSAVRTPPVAALAVE</sequence>
<dbReference type="PANTHER" id="PTHR30287:SF2">
    <property type="entry name" value="BLL1001 PROTEIN"/>
    <property type="match status" value="1"/>
</dbReference>
<dbReference type="InterPro" id="IPR003838">
    <property type="entry name" value="ABC3_permease_C"/>
</dbReference>
<evidence type="ECO:0000256" key="4">
    <source>
        <dbReference type="ARBA" id="ARBA00022989"/>
    </source>
</evidence>
<dbReference type="Proteomes" id="UP001529338">
    <property type="component" value="Unassembled WGS sequence"/>
</dbReference>
<evidence type="ECO:0000256" key="5">
    <source>
        <dbReference type="ARBA" id="ARBA00023136"/>
    </source>
</evidence>
<evidence type="ECO:0000256" key="3">
    <source>
        <dbReference type="ARBA" id="ARBA00022692"/>
    </source>
</evidence>
<protein>
    <submittedName>
        <fullName evidence="9">FtsX-like permease family protein</fullName>
    </submittedName>
</protein>